<dbReference type="CDD" id="cd03814">
    <property type="entry name" value="GT4-like"/>
    <property type="match status" value="1"/>
</dbReference>
<dbReference type="PANTHER" id="PTHR45947:SF3">
    <property type="entry name" value="SULFOQUINOVOSYL TRANSFERASE SQD2"/>
    <property type="match status" value="1"/>
</dbReference>
<dbReference type="PANTHER" id="PTHR45947">
    <property type="entry name" value="SULFOQUINOVOSYL TRANSFERASE SQD2"/>
    <property type="match status" value="1"/>
</dbReference>
<sequence length="361" mass="39350">MKIAIATDAWHPQVNGVVRTLDMTIRLLEERGHQAGCITPDQFLTLPMPGYSQIRLAVAPRIGARRRLAAMAPDVVHIVTEGPIGWSARKWCIDHDVPFTTAFHTRFPDYAAVRTGLSAEYFWPVMRRFHNRSAAIFVSTERLRSELDSRAIYGGRIWSRGIDTRLFRPDGPRHAAMEHLPKPVLLSVGRIAAEKNLEAFLRLDTPGTKVIVGDGPTLATLRQRYPDAVFLGALEGDDLASAYRAADVFVFPSLTDTFGMVMIEALACGTPVAGFPVAGPLDIVGDEGRGVDNSLGVPVGVLDDDLASAIRRAALLPGQAAAEYGASYDWNRCTDQFVAGLSHACMRAKAVQGRCRVMSQA</sequence>
<dbReference type="EMBL" id="SBKP01000003">
    <property type="protein sequence ID" value="RXR29926.1"/>
    <property type="molecule type" value="Genomic_DNA"/>
</dbReference>
<evidence type="ECO:0000313" key="3">
    <source>
        <dbReference type="Proteomes" id="UP000290958"/>
    </source>
</evidence>
<dbReference type="OrthoDB" id="9790710at2"/>
<comment type="caution">
    <text evidence="2">The sequence shown here is derived from an EMBL/GenBank/DDBJ whole genome shotgun (WGS) entry which is preliminary data.</text>
</comment>
<accession>A0A4V1N3U9</accession>
<dbReference type="InterPro" id="IPR050194">
    <property type="entry name" value="Glycosyltransferase_grp1"/>
</dbReference>
<dbReference type="InterPro" id="IPR028098">
    <property type="entry name" value="Glyco_trans_4-like_N"/>
</dbReference>
<dbReference type="Gene3D" id="3.40.50.2000">
    <property type="entry name" value="Glycogen Phosphorylase B"/>
    <property type="match status" value="2"/>
</dbReference>
<reference evidence="3" key="1">
    <citation type="submission" date="2019-01" db="EMBL/GenBank/DDBJ databases">
        <title>Cytophagaceae bacterium strain CAR-16.</title>
        <authorList>
            <person name="Chen W.-M."/>
        </authorList>
    </citation>
    <scope>NUCLEOTIDE SEQUENCE [LARGE SCALE GENOMIC DNA]</scope>
    <source>
        <strain evidence="3">CHR27</strain>
    </source>
</reference>
<name>A0A4V1N3U9_9SPHN</name>
<organism evidence="2 3">
    <name type="scientific">Sphingobium fluviale</name>
    <dbReference type="NCBI Taxonomy" id="2506423"/>
    <lineage>
        <taxon>Bacteria</taxon>
        <taxon>Pseudomonadati</taxon>
        <taxon>Pseudomonadota</taxon>
        <taxon>Alphaproteobacteria</taxon>
        <taxon>Sphingomonadales</taxon>
        <taxon>Sphingomonadaceae</taxon>
        <taxon>Sphingobium</taxon>
    </lineage>
</organism>
<protein>
    <submittedName>
        <fullName evidence="2">Glycosyltransferase family 1 protein</fullName>
    </submittedName>
</protein>
<proteinExistence type="predicted"/>
<evidence type="ECO:0000259" key="1">
    <source>
        <dbReference type="Pfam" id="PF13439"/>
    </source>
</evidence>
<dbReference type="AlphaFoldDB" id="A0A4V1N3U9"/>
<keyword evidence="3" id="KW-1185">Reference proteome</keyword>
<dbReference type="RefSeq" id="WP_129403463.1">
    <property type="nucleotide sequence ID" value="NZ_SBKP01000003.1"/>
</dbReference>
<keyword evidence="2" id="KW-0808">Transferase</keyword>
<dbReference type="SUPFAM" id="SSF53756">
    <property type="entry name" value="UDP-Glycosyltransferase/glycogen phosphorylase"/>
    <property type="match status" value="1"/>
</dbReference>
<evidence type="ECO:0000313" key="2">
    <source>
        <dbReference type="EMBL" id="RXR29926.1"/>
    </source>
</evidence>
<feature type="domain" description="Glycosyltransferase subfamily 4-like N-terminal" evidence="1">
    <location>
        <begin position="14"/>
        <end position="165"/>
    </location>
</feature>
<dbReference type="Pfam" id="PF13439">
    <property type="entry name" value="Glyco_transf_4"/>
    <property type="match status" value="1"/>
</dbReference>
<dbReference type="GO" id="GO:0016757">
    <property type="term" value="F:glycosyltransferase activity"/>
    <property type="evidence" value="ECO:0007669"/>
    <property type="project" value="TreeGrafter"/>
</dbReference>
<dbReference type="Proteomes" id="UP000290958">
    <property type="component" value="Unassembled WGS sequence"/>
</dbReference>
<dbReference type="Pfam" id="PF13692">
    <property type="entry name" value="Glyco_trans_1_4"/>
    <property type="match status" value="1"/>
</dbReference>
<gene>
    <name evidence="2" type="ORF">EQG66_05150</name>
</gene>